<dbReference type="InterPro" id="IPR013083">
    <property type="entry name" value="Znf_RING/FYVE/PHD"/>
</dbReference>
<evidence type="ECO:0000256" key="5">
    <source>
        <dbReference type="ARBA" id="ARBA00023136"/>
    </source>
</evidence>
<name>A0A9W8IB79_9FUNG</name>
<dbReference type="Proteomes" id="UP001139887">
    <property type="component" value="Unassembled WGS sequence"/>
</dbReference>
<dbReference type="SUPFAM" id="SSF57850">
    <property type="entry name" value="RING/U-box"/>
    <property type="match status" value="1"/>
</dbReference>
<dbReference type="GO" id="GO:0030674">
    <property type="term" value="F:protein-macromolecule adaptor activity"/>
    <property type="evidence" value="ECO:0007669"/>
    <property type="project" value="TreeGrafter"/>
</dbReference>
<feature type="domain" description="Pep3/Vps18 RING C-terminal" evidence="11">
    <location>
        <begin position="977"/>
        <end position="1031"/>
    </location>
</feature>
<comment type="subcellular location">
    <subcellularLocation>
        <location evidence="6">Endomembrane system</location>
        <topology evidence="6">Peripheral membrane protein</topology>
        <orientation evidence="6">Cytoplasmic side</orientation>
    </subcellularLocation>
</comment>
<evidence type="ECO:0000259" key="11">
    <source>
        <dbReference type="Pfam" id="PF26148"/>
    </source>
</evidence>
<dbReference type="Gene3D" id="3.30.40.10">
    <property type="entry name" value="Zinc/RING finger domain, C3HC4 (zinc finger)"/>
    <property type="match status" value="1"/>
</dbReference>
<dbReference type="GO" id="GO:0048284">
    <property type="term" value="P:organelle fusion"/>
    <property type="evidence" value="ECO:0007669"/>
    <property type="project" value="TreeGrafter"/>
</dbReference>
<feature type="compositionally biased region" description="Polar residues" evidence="9">
    <location>
        <begin position="63"/>
        <end position="81"/>
    </location>
</feature>
<feature type="compositionally biased region" description="Polar residues" evidence="9">
    <location>
        <begin position="624"/>
        <end position="638"/>
    </location>
</feature>
<dbReference type="GO" id="GO:0007033">
    <property type="term" value="P:vacuole organization"/>
    <property type="evidence" value="ECO:0007669"/>
    <property type="project" value="TreeGrafter"/>
</dbReference>
<keyword evidence="2" id="KW-0479">Metal-binding</keyword>
<feature type="domain" description="Pep3/Vps18 beta-propeller" evidence="10">
    <location>
        <begin position="112"/>
        <end position="482"/>
    </location>
</feature>
<dbReference type="GO" id="GO:0006886">
    <property type="term" value="P:intracellular protein transport"/>
    <property type="evidence" value="ECO:0007669"/>
    <property type="project" value="UniProtKB-UniRule"/>
</dbReference>
<keyword evidence="4" id="KW-0862">Zinc</keyword>
<comment type="caution">
    <text evidence="12">The sequence shown here is derived from an EMBL/GenBank/DDBJ whole genome shotgun (WGS) entry which is preliminary data.</text>
</comment>
<evidence type="ECO:0000256" key="7">
    <source>
        <dbReference type="PROSITE-ProRule" id="PRU01006"/>
    </source>
</evidence>
<evidence type="ECO:0000256" key="1">
    <source>
        <dbReference type="ARBA" id="ARBA00010454"/>
    </source>
</evidence>
<dbReference type="SUPFAM" id="SSF63829">
    <property type="entry name" value="Calcium-dependent phosphotriesterase"/>
    <property type="match status" value="1"/>
</dbReference>
<evidence type="ECO:0000256" key="4">
    <source>
        <dbReference type="ARBA" id="ARBA00022833"/>
    </source>
</evidence>
<dbReference type="PANTHER" id="PTHR23323">
    <property type="entry name" value="VACUOLAR PROTEIN SORTING-ASSOCIATED PROTEIN"/>
    <property type="match status" value="1"/>
</dbReference>
<dbReference type="EMBL" id="JANBUW010000002">
    <property type="protein sequence ID" value="KAJ2852504.1"/>
    <property type="molecule type" value="Genomic_DNA"/>
</dbReference>
<dbReference type="Pfam" id="PF26148">
    <property type="entry name" value="VPS18_RING_C"/>
    <property type="match status" value="1"/>
</dbReference>
<evidence type="ECO:0000256" key="9">
    <source>
        <dbReference type="SAM" id="MobiDB-lite"/>
    </source>
</evidence>
<dbReference type="CDD" id="cd16462">
    <property type="entry name" value="RING-H2_Pep3p-like"/>
    <property type="match status" value="1"/>
</dbReference>
<keyword evidence="3" id="KW-0863">Zinc-finger</keyword>
<dbReference type="PROSITE" id="PS50236">
    <property type="entry name" value="CHCR"/>
    <property type="match status" value="1"/>
</dbReference>
<evidence type="ECO:0000313" key="12">
    <source>
        <dbReference type="EMBL" id="KAJ2852504.1"/>
    </source>
</evidence>
<evidence type="ECO:0000256" key="2">
    <source>
        <dbReference type="ARBA" id="ARBA00022723"/>
    </source>
</evidence>
<evidence type="ECO:0000256" key="3">
    <source>
        <dbReference type="ARBA" id="ARBA00022771"/>
    </source>
</evidence>
<gene>
    <name evidence="12" type="primary">PEP3</name>
    <name evidence="12" type="ORF">IWW36_000132</name>
</gene>
<dbReference type="InterPro" id="IPR007810">
    <property type="entry name" value="Pep3/Vps18_beta-prop"/>
</dbReference>
<proteinExistence type="inferred from homology"/>
<feature type="coiled-coil region" evidence="8">
    <location>
        <begin position="929"/>
        <end position="970"/>
    </location>
</feature>
<dbReference type="AlphaFoldDB" id="A0A9W8IB79"/>
<sequence>MDQLKPSDFTLLQQCAEILDLCVDSEDRRAELVRRMEAITQHMDYLRNTFSSLPDDYAEYESTVRQQQQQPNGSLPASNAYSNRQQDGLALGINGLDADGYITTTLDAEDAPIFSLDTVQFQVPNRIISLAVANDTLVLVIEGAKILRIKLQEAHNIVEASVPVNPTSLRACNVFLDPTGRHLLLSTPQGESFYYYDGWDHAKVLSKFKNMEVTAVAWNSMAWSTANSSTRTILVGTHDGKLYETELRPSSDAKAKRIDISAKCVAELPVRERVTGIAMEAFPDRRKQHVILIATGTRMYQVIGAADLEMQAGDKSAVFEAMLRNGLANPNFQEIPGMPGPGALTVHHRETLLGNQIQVIATDFAWLTSMGVFFGRLTFGTQESGDSVIENAALIPYPTPSTAASDDVDNSEQPTALSLTEFHILLQYSDRVCALNMLNNKLVYEQSVAPESSGGTLQGLTVDEAKRTCWLYSPTNIYELVVTDEDRDVWNIFLMRRQFDAAFKHCYNDAQRDTVLRAQAEHLFATENYVQSAEVFARTSFSFEEVVMRFMEKKDNRMLQAYLLSKLSTLRKQDRTQTTLLVMWLIEIYLSIIGEMDAKISSLGASAMSSSAAQINSVAKAESDSSSGGQSPAESQPSTIVAYEQENIKLQKELYALVEEYKAAVDPNTTYQLAESHGRRDFWLFYASLRGDYERIVEYWMEKEEFLHAIEVLGHYGTPEMFYKYSPALMNAEPVALVDILMRQPNLTPSKLIPAFMRYGHDTLGSGINQAIRYLRFCIQKQMCRDPVVYNYYLTLLVKDSASDNESELMSFLTTYGKDMLYDPDYALRMCKRYGRIQSCVHLYSLLKLHEDAVELALKQGDIELAQIHAERPDDDKLCKRLWLKIAQHMIQAKEPASEVMELVRRSNRLGVEDILPFFPDFTRVDDFKDDICVALEDYEMQIQDLRAEMDEATRTAEAMQSDMTTLKNRFAILSTEETCQVCNEPLWLRQFYAFPCQHSFHSDCLTRRVVSSCNRVQRRRIQELQAQFSEITKQRRQLRLTPLMGKSKSSSKPLESDEQLEQQQRRTKQQLDSLVAGECVLCGEAMIKSIAEPFISMDQIAAGTDDLL</sequence>
<accession>A0A9W8IB79</accession>
<feature type="repeat" description="CHCR" evidence="7">
    <location>
        <begin position="740"/>
        <end position="899"/>
    </location>
</feature>
<protein>
    <submittedName>
        <fullName evidence="12">Tethering complex subunit</fullName>
    </submittedName>
</protein>
<keyword evidence="8" id="KW-0175">Coiled coil</keyword>
<dbReference type="OrthoDB" id="1845386at2759"/>
<keyword evidence="13" id="KW-1185">Reference proteome</keyword>
<feature type="region of interest" description="Disordered" evidence="9">
    <location>
        <begin position="619"/>
        <end position="638"/>
    </location>
</feature>
<feature type="region of interest" description="Disordered" evidence="9">
    <location>
        <begin position="1040"/>
        <end position="1067"/>
    </location>
</feature>
<organism evidence="12 13">
    <name type="scientific">Coemansia brasiliensis</name>
    <dbReference type="NCBI Taxonomy" id="2650707"/>
    <lineage>
        <taxon>Eukaryota</taxon>
        <taxon>Fungi</taxon>
        <taxon>Fungi incertae sedis</taxon>
        <taxon>Zoopagomycota</taxon>
        <taxon>Kickxellomycotina</taxon>
        <taxon>Kickxellomycetes</taxon>
        <taxon>Kickxellales</taxon>
        <taxon>Kickxellaceae</taxon>
        <taxon>Coemansia</taxon>
    </lineage>
</organism>
<dbReference type="InterPro" id="IPR058919">
    <property type="entry name" value="Pep3/Vps18_RING_C"/>
</dbReference>
<dbReference type="GO" id="GO:0005768">
    <property type="term" value="C:endosome"/>
    <property type="evidence" value="ECO:0007669"/>
    <property type="project" value="TreeGrafter"/>
</dbReference>
<evidence type="ECO:0000256" key="8">
    <source>
        <dbReference type="SAM" id="Coils"/>
    </source>
</evidence>
<dbReference type="Pfam" id="PF05131">
    <property type="entry name" value="Pep3_Vps18"/>
    <property type="match status" value="1"/>
</dbReference>
<evidence type="ECO:0000256" key="6">
    <source>
        <dbReference type="ARBA" id="ARBA00029433"/>
    </source>
</evidence>
<reference evidence="12" key="1">
    <citation type="submission" date="2022-07" db="EMBL/GenBank/DDBJ databases">
        <title>Phylogenomic reconstructions and comparative analyses of Kickxellomycotina fungi.</title>
        <authorList>
            <person name="Reynolds N.K."/>
            <person name="Stajich J.E."/>
            <person name="Barry K."/>
            <person name="Grigoriev I.V."/>
            <person name="Crous P."/>
            <person name="Smith M.E."/>
        </authorList>
    </citation>
    <scope>NUCLEOTIDE SEQUENCE</scope>
    <source>
        <strain evidence="12">NRRL 1566</strain>
    </source>
</reference>
<dbReference type="PANTHER" id="PTHR23323:SF26">
    <property type="entry name" value="VACUOLAR PROTEIN SORTING-ASSOCIATED PROTEIN 18 HOMOLOG"/>
    <property type="match status" value="1"/>
</dbReference>
<dbReference type="GO" id="GO:0008270">
    <property type="term" value="F:zinc ion binding"/>
    <property type="evidence" value="ECO:0007669"/>
    <property type="project" value="UniProtKB-KW"/>
</dbReference>
<dbReference type="GO" id="GO:0007032">
    <property type="term" value="P:endosome organization"/>
    <property type="evidence" value="ECO:0007669"/>
    <property type="project" value="TreeGrafter"/>
</dbReference>
<evidence type="ECO:0000259" key="10">
    <source>
        <dbReference type="Pfam" id="PF05131"/>
    </source>
</evidence>
<comment type="similarity">
    <text evidence="1">Belongs to the VPS18 family.</text>
</comment>
<keyword evidence="5" id="KW-0472">Membrane</keyword>
<dbReference type="GO" id="GO:0006904">
    <property type="term" value="P:vesicle docking involved in exocytosis"/>
    <property type="evidence" value="ECO:0007669"/>
    <property type="project" value="TreeGrafter"/>
</dbReference>
<feature type="region of interest" description="Disordered" evidence="9">
    <location>
        <begin position="61"/>
        <end position="81"/>
    </location>
</feature>
<evidence type="ECO:0000313" key="13">
    <source>
        <dbReference type="Proteomes" id="UP001139887"/>
    </source>
</evidence>
<dbReference type="InterPro" id="IPR000547">
    <property type="entry name" value="Clathrin_H-chain/VPS_repeat"/>
</dbReference>
<dbReference type="GO" id="GO:0030897">
    <property type="term" value="C:HOPS complex"/>
    <property type="evidence" value="ECO:0007669"/>
    <property type="project" value="TreeGrafter"/>
</dbReference>